<evidence type="ECO:0000313" key="6">
    <source>
        <dbReference type="EMBL" id="MET4634945.1"/>
    </source>
</evidence>
<comment type="similarity">
    <text evidence="3 4">Belongs to the RlpA family.</text>
</comment>
<dbReference type="CDD" id="cd22268">
    <property type="entry name" value="DPBB_RlpA-like"/>
    <property type="match status" value="1"/>
</dbReference>
<dbReference type="Proteomes" id="UP001549321">
    <property type="component" value="Unassembled WGS sequence"/>
</dbReference>
<dbReference type="EC" id="4.2.2.-" evidence="3"/>
<evidence type="ECO:0000256" key="2">
    <source>
        <dbReference type="ARBA" id="ARBA00023316"/>
    </source>
</evidence>
<name>A0ABV2R2N8_9HYPH</name>
<dbReference type="EMBL" id="JBEPSM010000002">
    <property type="protein sequence ID" value="MET4634945.1"/>
    <property type="molecule type" value="Genomic_DNA"/>
</dbReference>
<organism evidence="6 7">
    <name type="scientific">Kaistia defluvii</name>
    <dbReference type="NCBI Taxonomy" id="410841"/>
    <lineage>
        <taxon>Bacteria</taxon>
        <taxon>Pseudomonadati</taxon>
        <taxon>Pseudomonadota</taxon>
        <taxon>Alphaproteobacteria</taxon>
        <taxon>Hyphomicrobiales</taxon>
        <taxon>Kaistiaceae</taxon>
        <taxon>Kaistia</taxon>
    </lineage>
</organism>
<evidence type="ECO:0000256" key="4">
    <source>
        <dbReference type="RuleBase" id="RU003495"/>
    </source>
</evidence>
<dbReference type="InterPro" id="IPR012997">
    <property type="entry name" value="RplA"/>
</dbReference>
<keyword evidence="7" id="KW-1185">Reference proteome</keyword>
<comment type="function">
    <text evidence="3">Lytic transglycosylase with a strong preference for naked glycan strands that lack stem peptides.</text>
</comment>
<protein>
    <recommendedName>
        <fullName evidence="3">Endolytic peptidoglycan transglycosylase RlpA</fullName>
        <ecNumber evidence="3">4.2.2.-</ecNumber>
    </recommendedName>
</protein>
<dbReference type="NCBIfam" id="TIGR00413">
    <property type="entry name" value="rlpA"/>
    <property type="match status" value="1"/>
</dbReference>
<dbReference type="Pfam" id="PF03330">
    <property type="entry name" value="DPBB_1"/>
    <property type="match status" value="1"/>
</dbReference>
<evidence type="ECO:0000256" key="1">
    <source>
        <dbReference type="ARBA" id="ARBA00023239"/>
    </source>
</evidence>
<evidence type="ECO:0000259" key="5">
    <source>
        <dbReference type="Pfam" id="PF03330"/>
    </source>
</evidence>
<keyword evidence="1 3" id="KW-0456">Lyase</keyword>
<evidence type="ECO:0000256" key="3">
    <source>
        <dbReference type="HAMAP-Rule" id="MF_02071"/>
    </source>
</evidence>
<dbReference type="Gene3D" id="2.40.40.10">
    <property type="entry name" value="RlpA-like domain"/>
    <property type="match status" value="1"/>
</dbReference>
<sequence>MSLSNAKSKAGWMLAAMMGAPLIVLVALALMLILGKLTAAHAGPRCANASWYAYTGARTASGERYDGTGMTAAHRSLPFGSRVRVTNLGNGKAVVVRINDRGPFVRGRMIDVSAAAAHQLGMRQAGTACVRITVDRHSRSPP</sequence>
<dbReference type="HAMAP" id="MF_02071">
    <property type="entry name" value="RlpA"/>
    <property type="match status" value="1"/>
</dbReference>
<gene>
    <name evidence="3" type="primary">rlpA</name>
    <name evidence="6" type="ORF">ABIE08_002891</name>
</gene>
<keyword evidence="6" id="KW-0449">Lipoprotein</keyword>
<accession>A0ABV2R2N8</accession>
<dbReference type="InterPro" id="IPR009009">
    <property type="entry name" value="RlpA-like_DPBB"/>
</dbReference>
<dbReference type="InterPro" id="IPR034718">
    <property type="entry name" value="RlpA"/>
</dbReference>
<dbReference type="PANTHER" id="PTHR34183:SF8">
    <property type="entry name" value="ENDOLYTIC PEPTIDOGLYCAN TRANSGLYCOSYLASE RLPA-RELATED"/>
    <property type="match status" value="1"/>
</dbReference>
<dbReference type="PANTHER" id="PTHR34183">
    <property type="entry name" value="ENDOLYTIC PEPTIDOGLYCAN TRANSGLYCOSYLASE RLPA"/>
    <property type="match status" value="1"/>
</dbReference>
<feature type="domain" description="RlpA-like protein double-psi beta-barrel" evidence="5">
    <location>
        <begin position="46"/>
        <end position="131"/>
    </location>
</feature>
<dbReference type="SUPFAM" id="SSF50685">
    <property type="entry name" value="Barwin-like endoglucanases"/>
    <property type="match status" value="1"/>
</dbReference>
<dbReference type="InterPro" id="IPR036908">
    <property type="entry name" value="RlpA-like_sf"/>
</dbReference>
<evidence type="ECO:0000313" key="7">
    <source>
        <dbReference type="Proteomes" id="UP001549321"/>
    </source>
</evidence>
<keyword evidence="2 3" id="KW-0961">Cell wall biogenesis/degradation</keyword>
<comment type="caution">
    <text evidence="6">The sequence shown here is derived from an EMBL/GenBank/DDBJ whole genome shotgun (WGS) entry which is preliminary data.</text>
</comment>
<reference evidence="6 7" key="1">
    <citation type="submission" date="2024-06" db="EMBL/GenBank/DDBJ databases">
        <title>Sorghum-associated microbial communities from plants grown in Nebraska, USA.</title>
        <authorList>
            <person name="Schachtman D."/>
        </authorList>
    </citation>
    <scope>NUCLEOTIDE SEQUENCE [LARGE SCALE GENOMIC DNA]</scope>
    <source>
        <strain evidence="6 7">3207</strain>
    </source>
</reference>
<proteinExistence type="inferred from homology"/>